<evidence type="ECO:0000313" key="7">
    <source>
        <dbReference type="Proteomes" id="UP000554837"/>
    </source>
</evidence>
<keyword evidence="7" id="KW-1185">Reference proteome</keyword>
<comment type="similarity">
    <text evidence="1 5">Belongs to the 5-formyltetrahydrofolate cyclo-ligase family.</text>
</comment>
<dbReference type="GO" id="GO:0030272">
    <property type="term" value="F:5-formyltetrahydrofolate cyclo-ligase activity"/>
    <property type="evidence" value="ECO:0007669"/>
    <property type="project" value="UniProtKB-EC"/>
</dbReference>
<accession>A0A840S3M6</accession>
<dbReference type="InterPro" id="IPR002698">
    <property type="entry name" value="FTHF_cligase"/>
</dbReference>
<dbReference type="GO" id="GO:0005524">
    <property type="term" value="F:ATP binding"/>
    <property type="evidence" value="ECO:0007669"/>
    <property type="project" value="UniProtKB-KW"/>
</dbReference>
<evidence type="ECO:0000256" key="2">
    <source>
        <dbReference type="ARBA" id="ARBA00022741"/>
    </source>
</evidence>
<dbReference type="Pfam" id="PF01812">
    <property type="entry name" value="5-FTHF_cyc-lig"/>
    <property type="match status" value="1"/>
</dbReference>
<dbReference type="GO" id="GO:0009396">
    <property type="term" value="P:folic acid-containing compound biosynthetic process"/>
    <property type="evidence" value="ECO:0007669"/>
    <property type="project" value="TreeGrafter"/>
</dbReference>
<reference evidence="6 7" key="1">
    <citation type="submission" date="2020-08" db="EMBL/GenBank/DDBJ databases">
        <title>Genomic Encyclopedia of Type Strains, Phase IV (KMG-IV): sequencing the most valuable type-strain genomes for metagenomic binning, comparative biology and taxonomic classification.</title>
        <authorList>
            <person name="Goeker M."/>
        </authorList>
    </citation>
    <scope>NUCLEOTIDE SEQUENCE [LARGE SCALE GENOMIC DNA]</scope>
    <source>
        <strain evidence="6 7">DSM 23958</strain>
    </source>
</reference>
<dbReference type="GO" id="GO:0035999">
    <property type="term" value="P:tetrahydrofolate interconversion"/>
    <property type="evidence" value="ECO:0007669"/>
    <property type="project" value="TreeGrafter"/>
</dbReference>
<organism evidence="6 7">
    <name type="scientific">Inhella inkyongensis</name>
    <dbReference type="NCBI Taxonomy" id="392593"/>
    <lineage>
        <taxon>Bacteria</taxon>
        <taxon>Pseudomonadati</taxon>
        <taxon>Pseudomonadota</taxon>
        <taxon>Betaproteobacteria</taxon>
        <taxon>Burkholderiales</taxon>
        <taxon>Sphaerotilaceae</taxon>
        <taxon>Inhella</taxon>
    </lineage>
</organism>
<dbReference type="InterPro" id="IPR037171">
    <property type="entry name" value="NagB/RpiA_transferase-like"/>
</dbReference>
<keyword evidence="5" id="KW-0479">Metal-binding</keyword>
<dbReference type="PIRSF" id="PIRSF006806">
    <property type="entry name" value="FTHF_cligase"/>
    <property type="match status" value="1"/>
</dbReference>
<dbReference type="GO" id="GO:0046872">
    <property type="term" value="F:metal ion binding"/>
    <property type="evidence" value="ECO:0007669"/>
    <property type="project" value="UniProtKB-KW"/>
</dbReference>
<keyword evidence="5" id="KW-0460">Magnesium</keyword>
<dbReference type="PANTHER" id="PTHR23407">
    <property type="entry name" value="ATPASE INHIBITOR/5-FORMYLTETRAHYDROFOLATE CYCLO-LIGASE"/>
    <property type="match status" value="1"/>
</dbReference>
<gene>
    <name evidence="6" type="ORF">HNQ51_000422</name>
</gene>
<feature type="binding site" evidence="4">
    <location>
        <position position="57"/>
    </location>
    <ligand>
        <name>substrate</name>
    </ligand>
</feature>
<dbReference type="NCBIfam" id="TIGR02727">
    <property type="entry name" value="MTHFS_bact"/>
    <property type="match status" value="1"/>
</dbReference>
<dbReference type="Gene3D" id="3.40.50.10420">
    <property type="entry name" value="NagB/RpiA/CoA transferase-like"/>
    <property type="match status" value="1"/>
</dbReference>
<dbReference type="SUPFAM" id="SSF100950">
    <property type="entry name" value="NagB/RpiA/CoA transferase-like"/>
    <property type="match status" value="1"/>
</dbReference>
<sequence>MSPSREALRLQLKQARRNFLAGPSAPHAASALARQLRPLLDQLEPLCLGLYWPLEGEFDPAELLPHLQGLVLALPFARREGRQMQYRRWDGQAPSLKDEMGIPSSAGAPADPDVVLVPCLGFTREGYRLGYGGGYFDRWQAAHPGVTTVGLAWSVGEVQFAVEPHDQALTVVVTERELIAP</sequence>
<evidence type="ECO:0000256" key="1">
    <source>
        <dbReference type="ARBA" id="ARBA00010638"/>
    </source>
</evidence>
<keyword evidence="3 4" id="KW-0067">ATP-binding</keyword>
<keyword evidence="2 4" id="KW-0547">Nucleotide-binding</keyword>
<dbReference type="AlphaFoldDB" id="A0A840S3M6"/>
<evidence type="ECO:0000256" key="3">
    <source>
        <dbReference type="ARBA" id="ARBA00022840"/>
    </source>
</evidence>
<dbReference type="InterPro" id="IPR024185">
    <property type="entry name" value="FTHF_cligase-like_sf"/>
</dbReference>
<comment type="cofactor">
    <cofactor evidence="5">
        <name>Mg(2+)</name>
        <dbReference type="ChEBI" id="CHEBI:18420"/>
    </cofactor>
</comment>
<comment type="catalytic activity">
    <reaction evidence="5">
        <text>(6S)-5-formyl-5,6,7,8-tetrahydrofolate + ATP = (6R)-5,10-methenyltetrahydrofolate + ADP + phosphate</text>
        <dbReference type="Rhea" id="RHEA:10488"/>
        <dbReference type="ChEBI" id="CHEBI:30616"/>
        <dbReference type="ChEBI" id="CHEBI:43474"/>
        <dbReference type="ChEBI" id="CHEBI:57455"/>
        <dbReference type="ChEBI" id="CHEBI:57457"/>
        <dbReference type="ChEBI" id="CHEBI:456216"/>
        <dbReference type="EC" id="6.3.3.2"/>
    </reaction>
</comment>
<dbReference type="EC" id="6.3.3.2" evidence="5"/>
<evidence type="ECO:0000313" key="6">
    <source>
        <dbReference type="EMBL" id="MBB5203129.1"/>
    </source>
</evidence>
<comment type="caution">
    <text evidence="6">The sequence shown here is derived from an EMBL/GenBank/DDBJ whole genome shotgun (WGS) entry which is preliminary data.</text>
</comment>
<dbReference type="Proteomes" id="UP000554837">
    <property type="component" value="Unassembled WGS sequence"/>
</dbReference>
<dbReference type="PANTHER" id="PTHR23407:SF1">
    <property type="entry name" value="5-FORMYLTETRAHYDROFOLATE CYCLO-LIGASE"/>
    <property type="match status" value="1"/>
</dbReference>
<proteinExistence type="inferred from homology"/>
<protein>
    <recommendedName>
        <fullName evidence="5">5-formyltetrahydrofolate cyclo-ligase</fullName>
        <ecNumber evidence="5">6.3.3.2</ecNumber>
    </recommendedName>
</protein>
<name>A0A840S3M6_9BURK</name>
<dbReference type="EMBL" id="JACHHO010000001">
    <property type="protein sequence ID" value="MBB5203129.1"/>
    <property type="molecule type" value="Genomic_DNA"/>
</dbReference>
<evidence type="ECO:0000256" key="5">
    <source>
        <dbReference type="RuleBase" id="RU361279"/>
    </source>
</evidence>
<evidence type="ECO:0000256" key="4">
    <source>
        <dbReference type="PIRSR" id="PIRSR006806-1"/>
    </source>
</evidence>
<dbReference type="RefSeq" id="WP_175423695.1">
    <property type="nucleotide sequence ID" value="NZ_CP040709.1"/>
</dbReference>
<feature type="binding site" evidence="4">
    <location>
        <begin position="5"/>
        <end position="9"/>
    </location>
    <ligand>
        <name>ATP</name>
        <dbReference type="ChEBI" id="CHEBI:30616"/>
    </ligand>
</feature>